<dbReference type="Proteomes" id="UP000196331">
    <property type="component" value="Unassembled WGS sequence"/>
</dbReference>
<dbReference type="EMBL" id="FUKM01000057">
    <property type="protein sequence ID" value="SJN14834.1"/>
    <property type="molecule type" value="Genomic_DNA"/>
</dbReference>
<keyword evidence="1" id="KW-1133">Transmembrane helix</keyword>
<feature type="transmembrane region" description="Helical" evidence="1">
    <location>
        <begin position="12"/>
        <end position="31"/>
    </location>
</feature>
<dbReference type="Pfam" id="PF07963">
    <property type="entry name" value="N_methyl"/>
    <property type="match status" value="1"/>
</dbReference>
<sequence length="147" mass="15724">MRRQEGVTLVEVLIALALLAFGLIGIAAIQLTSLQSAASGYQYSVASVAALDAQERAWAQLAAKQNCRHLTAELESDWQAEWFTPSQAPLNGATGTVDSAFVSGGCQLTVSITMRARSSNQAADHFDYVFTLPFIEARYAGEAPNAQ</sequence>
<organism evidence="2 3">
    <name type="scientific">Halomonas citrativorans</name>
    <dbReference type="NCBI Taxonomy" id="2742612"/>
    <lineage>
        <taxon>Bacteria</taxon>
        <taxon>Pseudomonadati</taxon>
        <taxon>Pseudomonadota</taxon>
        <taxon>Gammaproteobacteria</taxon>
        <taxon>Oceanospirillales</taxon>
        <taxon>Halomonadaceae</taxon>
        <taxon>Halomonas</taxon>
    </lineage>
</organism>
<evidence type="ECO:0008006" key="4">
    <source>
        <dbReference type="Google" id="ProtNLM"/>
    </source>
</evidence>
<evidence type="ECO:0000256" key="1">
    <source>
        <dbReference type="SAM" id="Phobius"/>
    </source>
</evidence>
<keyword evidence="1" id="KW-0812">Transmembrane</keyword>
<gene>
    <name evidence="2" type="ORF">CZ787_17125</name>
</gene>
<keyword evidence="1" id="KW-0472">Membrane</keyword>
<reference evidence="2 3" key="1">
    <citation type="submission" date="2017-02" db="EMBL/GenBank/DDBJ databases">
        <authorList>
            <person name="Dridi B."/>
        </authorList>
    </citation>
    <scope>NUCLEOTIDE SEQUENCE [LARGE SCALE GENOMIC DNA]</scope>
    <source>
        <strain evidence="2 3">JB380</strain>
    </source>
</reference>
<name>A0A1R4I5D2_9GAMM</name>
<dbReference type="AlphaFoldDB" id="A0A1R4I5D2"/>
<protein>
    <recommendedName>
        <fullName evidence="4">Type IV fimbrial biogenesis protein PilV</fullName>
    </recommendedName>
</protein>
<accession>A0A1R4I5D2</accession>
<dbReference type="RefSeq" id="WP_087111242.1">
    <property type="nucleotide sequence ID" value="NZ_FUKM01000057.1"/>
</dbReference>
<dbReference type="PROSITE" id="PS00409">
    <property type="entry name" value="PROKAR_NTER_METHYL"/>
    <property type="match status" value="1"/>
</dbReference>
<comment type="caution">
    <text evidence="2">The sequence shown here is derived from an EMBL/GenBank/DDBJ whole genome shotgun (WGS) entry which is preliminary data.</text>
</comment>
<proteinExistence type="predicted"/>
<evidence type="ECO:0000313" key="3">
    <source>
        <dbReference type="Proteomes" id="UP000196331"/>
    </source>
</evidence>
<dbReference type="InterPro" id="IPR012902">
    <property type="entry name" value="N_methyl_site"/>
</dbReference>
<evidence type="ECO:0000313" key="2">
    <source>
        <dbReference type="EMBL" id="SJN14834.1"/>
    </source>
</evidence>
<dbReference type="NCBIfam" id="TIGR02532">
    <property type="entry name" value="IV_pilin_GFxxxE"/>
    <property type="match status" value="1"/>
</dbReference>
<dbReference type="OrthoDB" id="6194160at2"/>